<dbReference type="KEGG" id="smiz:4412673_02642"/>
<dbReference type="AlphaFoldDB" id="A0AAJ5C102"/>
<organism evidence="1 2">
    <name type="scientific">Sphingobacterium mizutaii</name>
    <dbReference type="NCBI Taxonomy" id="1010"/>
    <lineage>
        <taxon>Bacteria</taxon>
        <taxon>Pseudomonadati</taxon>
        <taxon>Bacteroidota</taxon>
        <taxon>Sphingobacteriia</taxon>
        <taxon>Sphingobacteriales</taxon>
        <taxon>Sphingobacteriaceae</taxon>
        <taxon>Sphingobacterium</taxon>
    </lineage>
</organism>
<gene>
    <name evidence="1" type="ORF">SAMEA4412673_02642</name>
</gene>
<proteinExistence type="predicted"/>
<evidence type="ECO:0000313" key="1">
    <source>
        <dbReference type="EMBL" id="SNV52232.1"/>
    </source>
</evidence>
<accession>A0AAJ5C102</accession>
<name>A0AAJ5C102_9SPHI</name>
<evidence type="ECO:0000313" key="2">
    <source>
        <dbReference type="Proteomes" id="UP000215355"/>
    </source>
</evidence>
<sequence length="85" mass="10238">MEKKSSEFIPIYKMDVDPFLKKFLPVNYSEQDVKYLKARYNWEKATDNENRMKWGAIASLEYFGTTFQKRNYPKMISPPRQISLF</sequence>
<dbReference type="EMBL" id="LT906468">
    <property type="protein sequence ID" value="SNV52232.1"/>
    <property type="molecule type" value="Genomic_DNA"/>
</dbReference>
<protein>
    <submittedName>
        <fullName evidence="1">Uncharacterized protein</fullName>
    </submittedName>
</protein>
<reference evidence="1 2" key="1">
    <citation type="submission" date="2017-06" db="EMBL/GenBank/DDBJ databases">
        <authorList>
            <consortium name="Pathogen Informatics"/>
        </authorList>
    </citation>
    <scope>NUCLEOTIDE SEQUENCE [LARGE SCALE GENOMIC DNA]</scope>
    <source>
        <strain evidence="1 2">NCTC12149</strain>
    </source>
</reference>
<dbReference type="Proteomes" id="UP000215355">
    <property type="component" value="Chromosome 1"/>
</dbReference>